<dbReference type="AlphaFoldDB" id="A0A8J4DWD7"/>
<organism evidence="2 3">
    <name type="scientific">Virgisporangium aurantiacum</name>
    <dbReference type="NCBI Taxonomy" id="175570"/>
    <lineage>
        <taxon>Bacteria</taxon>
        <taxon>Bacillati</taxon>
        <taxon>Actinomycetota</taxon>
        <taxon>Actinomycetes</taxon>
        <taxon>Micromonosporales</taxon>
        <taxon>Micromonosporaceae</taxon>
        <taxon>Virgisporangium</taxon>
    </lineage>
</organism>
<accession>A0A8J4DWD7</accession>
<reference evidence="2" key="1">
    <citation type="submission" date="2021-01" db="EMBL/GenBank/DDBJ databases">
        <title>Whole genome shotgun sequence of Virgisporangium aurantiacum NBRC 16421.</title>
        <authorList>
            <person name="Komaki H."/>
            <person name="Tamura T."/>
        </authorList>
    </citation>
    <scope>NUCLEOTIDE SEQUENCE</scope>
    <source>
        <strain evidence="2">NBRC 16421</strain>
    </source>
</reference>
<dbReference type="EMBL" id="BOPG01000006">
    <property type="protein sequence ID" value="GIJ53350.1"/>
    <property type="molecule type" value="Genomic_DNA"/>
</dbReference>
<keyword evidence="3" id="KW-1185">Reference proteome</keyword>
<gene>
    <name evidence="2" type="ORF">Vau01_008660</name>
</gene>
<evidence type="ECO:0000256" key="1">
    <source>
        <dbReference type="SAM" id="MobiDB-lite"/>
    </source>
</evidence>
<evidence type="ECO:0000313" key="2">
    <source>
        <dbReference type="EMBL" id="GIJ53350.1"/>
    </source>
</evidence>
<feature type="region of interest" description="Disordered" evidence="1">
    <location>
        <begin position="46"/>
        <end position="69"/>
    </location>
</feature>
<name>A0A8J4DWD7_9ACTN</name>
<protein>
    <submittedName>
        <fullName evidence="2">Uncharacterized protein</fullName>
    </submittedName>
</protein>
<proteinExistence type="predicted"/>
<sequence>MHLFTTLTLLVMAAGLWLAGPAVKPVPAPRLQVAEARVAAAENAIADEPAPAAPVEAETPAISSGSAPAAGSVAATPVALAPAAPLAATGPRAPPRA</sequence>
<dbReference type="Proteomes" id="UP000612585">
    <property type="component" value="Unassembled WGS sequence"/>
</dbReference>
<evidence type="ECO:0000313" key="3">
    <source>
        <dbReference type="Proteomes" id="UP000612585"/>
    </source>
</evidence>
<comment type="caution">
    <text evidence="2">The sequence shown here is derived from an EMBL/GenBank/DDBJ whole genome shotgun (WGS) entry which is preliminary data.</text>
</comment>